<dbReference type="PROSITE" id="PS00018">
    <property type="entry name" value="EF_HAND_1"/>
    <property type="match status" value="1"/>
</dbReference>
<name>A0A6P1MDA7_9FIRM</name>
<dbReference type="AlphaFoldDB" id="A0A6P1MDA7"/>
<proteinExistence type="predicted"/>
<accession>A0A6P1MDA7</accession>
<comment type="catalytic activity">
    <reaction evidence="1">
        <text>a long-chain fatty acid + ATP + CoA = a long-chain fatty acyl-CoA + AMP + diphosphate</text>
        <dbReference type="Rhea" id="RHEA:15421"/>
        <dbReference type="ChEBI" id="CHEBI:30616"/>
        <dbReference type="ChEBI" id="CHEBI:33019"/>
        <dbReference type="ChEBI" id="CHEBI:57287"/>
        <dbReference type="ChEBI" id="CHEBI:57560"/>
        <dbReference type="ChEBI" id="CHEBI:83139"/>
        <dbReference type="ChEBI" id="CHEBI:456215"/>
        <dbReference type="EC" id="6.2.1.3"/>
    </reaction>
    <physiologicalReaction direction="left-to-right" evidence="1">
        <dbReference type="Rhea" id="RHEA:15422"/>
    </physiologicalReaction>
</comment>
<dbReference type="Gene3D" id="3.40.50.12780">
    <property type="entry name" value="N-terminal domain of ligase-like"/>
    <property type="match status" value="1"/>
</dbReference>
<feature type="domain" description="AMP-dependent synthetase/ligase" evidence="2">
    <location>
        <begin position="37"/>
        <end position="435"/>
    </location>
</feature>
<dbReference type="GO" id="GO:0004467">
    <property type="term" value="F:long-chain fatty acid-CoA ligase activity"/>
    <property type="evidence" value="ECO:0007669"/>
    <property type="project" value="UniProtKB-EC"/>
</dbReference>
<dbReference type="InterPro" id="IPR018247">
    <property type="entry name" value="EF_Hand_1_Ca_BS"/>
</dbReference>
<dbReference type="GO" id="GO:0016020">
    <property type="term" value="C:membrane"/>
    <property type="evidence" value="ECO:0007669"/>
    <property type="project" value="TreeGrafter"/>
</dbReference>
<gene>
    <name evidence="3" type="ORF">Ami3637_09670</name>
</gene>
<dbReference type="InterPro" id="IPR045851">
    <property type="entry name" value="AMP-bd_C_sf"/>
</dbReference>
<sequence>MLQAEEFIKKIYENGDPHIRYKQSRPINDIKELLVSSAEIYPDNTAFWVKKSKGGNYESITYAETLADVNALGTALAVRGFKDKRVAVIGENSYEWAISYLAVVCGTGIVVPLDKELNASELMQLIVNAEVSCVLFDGKFEKVFKEMQASGETVLKMLVNLDIDKNTSGVISLKELIKEGQEAINKGNREFIDAEIDKECLSMLLFTSGTTGVSKGVMLCHRNIAEDLMSAPTVLEIRSDDIFFSVLPIHHTYECTCGFLLALYKGAAIAYCEGLKYIAKNLVEVKPTIFLGVPILFENLYRKIWQNVRKQGKEELLRRIIKINRATKKVGLDLGNIFLKDIRAVFGGRMRLMICGGAAINPEILDGIRDFGILALQGYGLTECAPIGALNPDKAPKSASIGRALPNFDMKVVDINEEGIGEICLKGGNVMLGYYNMPQATAEVLKDGWFYTGDLGYIDSEGYAYITGRKKNVIITKNGKNVYPEELEYYLSNIPYVLESFVYDKESEDGLDTVIVASIRIDEEEVAQCLGEGYTDDMVEELLWKEVDEINDTSPYFKKIKRIVLRKTEFEKNTSKKIKRFVEANKQ</sequence>
<protein>
    <submittedName>
        <fullName evidence="3">AMP-binding protein</fullName>
    </submittedName>
</protein>
<dbReference type="EMBL" id="CP047591">
    <property type="protein sequence ID" value="QHI72630.1"/>
    <property type="molecule type" value="Genomic_DNA"/>
</dbReference>
<evidence type="ECO:0000313" key="3">
    <source>
        <dbReference type="EMBL" id="QHI72630.1"/>
    </source>
</evidence>
<dbReference type="InterPro" id="IPR000873">
    <property type="entry name" value="AMP-dep_synth/lig_dom"/>
</dbReference>
<dbReference type="PROSITE" id="PS00455">
    <property type="entry name" value="AMP_BINDING"/>
    <property type="match status" value="1"/>
</dbReference>
<dbReference type="Pfam" id="PF00501">
    <property type="entry name" value="AMP-binding"/>
    <property type="match status" value="1"/>
</dbReference>
<dbReference type="SUPFAM" id="SSF56801">
    <property type="entry name" value="Acetyl-CoA synthetase-like"/>
    <property type="match status" value="1"/>
</dbReference>
<evidence type="ECO:0000259" key="2">
    <source>
        <dbReference type="Pfam" id="PF00501"/>
    </source>
</evidence>
<evidence type="ECO:0000313" key="4">
    <source>
        <dbReference type="Proteomes" id="UP000463883"/>
    </source>
</evidence>
<evidence type="ECO:0000256" key="1">
    <source>
        <dbReference type="ARBA" id="ARBA00024484"/>
    </source>
</evidence>
<dbReference type="InterPro" id="IPR020845">
    <property type="entry name" value="AMP-binding_CS"/>
</dbReference>
<dbReference type="Proteomes" id="UP000463883">
    <property type="component" value="Chromosome"/>
</dbReference>
<keyword evidence="4" id="KW-1185">Reference proteome</keyword>
<dbReference type="PANTHER" id="PTHR43272:SF52">
    <property type="entry name" value="AMP-DEPENDENT SYNTHETASE_LIGASE DOMAIN-CONTAINING PROTEIN"/>
    <property type="match status" value="1"/>
</dbReference>
<dbReference type="InterPro" id="IPR042099">
    <property type="entry name" value="ANL_N_sf"/>
</dbReference>
<dbReference type="KEGG" id="amic:Ami3637_09670"/>
<reference evidence="3 4" key="1">
    <citation type="submission" date="2020-01" db="EMBL/GenBank/DDBJ databases">
        <title>Genomic analysis of Aminipila sp. CBA3637.</title>
        <authorList>
            <person name="Kim Y.B."/>
            <person name="Roh S.W."/>
        </authorList>
    </citation>
    <scope>NUCLEOTIDE SEQUENCE [LARGE SCALE GENOMIC DNA]</scope>
    <source>
        <strain evidence="3 4">CBA3637</strain>
    </source>
</reference>
<organism evidence="3 4">
    <name type="scientific">Aminipila terrae</name>
    <dbReference type="NCBI Taxonomy" id="2697030"/>
    <lineage>
        <taxon>Bacteria</taxon>
        <taxon>Bacillati</taxon>
        <taxon>Bacillota</taxon>
        <taxon>Clostridia</taxon>
        <taxon>Peptostreptococcales</taxon>
        <taxon>Anaerovoracaceae</taxon>
        <taxon>Aminipila</taxon>
    </lineage>
</organism>
<dbReference type="Gene3D" id="3.30.300.30">
    <property type="match status" value="1"/>
</dbReference>
<dbReference type="RefSeq" id="WP_162362398.1">
    <property type="nucleotide sequence ID" value="NZ_CP047591.1"/>
</dbReference>
<dbReference type="PANTHER" id="PTHR43272">
    <property type="entry name" value="LONG-CHAIN-FATTY-ACID--COA LIGASE"/>
    <property type="match status" value="1"/>
</dbReference>